<comment type="caution">
    <text evidence="1">The sequence shown here is derived from an EMBL/GenBank/DDBJ whole genome shotgun (WGS) entry which is preliminary data.</text>
</comment>
<reference evidence="2" key="1">
    <citation type="journal article" date="2019" name="Int. J. Syst. Evol. Microbiol.">
        <title>The Global Catalogue of Microorganisms (GCM) 10K type strain sequencing project: providing services to taxonomists for standard genome sequencing and annotation.</title>
        <authorList>
            <consortium name="The Broad Institute Genomics Platform"/>
            <consortium name="The Broad Institute Genome Sequencing Center for Infectious Disease"/>
            <person name="Wu L."/>
            <person name="Ma J."/>
        </authorList>
    </citation>
    <scope>NUCLEOTIDE SEQUENCE [LARGE SCALE GENOMIC DNA]</scope>
    <source>
        <strain evidence="2">JCM 17224</strain>
    </source>
</reference>
<accession>A0ABP7SM81</accession>
<dbReference type="EMBL" id="BAABDJ010000034">
    <property type="protein sequence ID" value="GAA4013611.1"/>
    <property type="molecule type" value="Genomic_DNA"/>
</dbReference>
<dbReference type="Proteomes" id="UP001500567">
    <property type="component" value="Unassembled WGS sequence"/>
</dbReference>
<dbReference type="RefSeq" id="WP_345073890.1">
    <property type="nucleotide sequence ID" value="NZ_BAABDJ010000034.1"/>
</dbReference>
<keyword evidence="2" id="KW-1185">Reference proteome</keyword>
<gene>
    <name evidence="1" type="ORF">GCM10022408_28430</name>
</gene>
<protein>
    <recommendedName>
        <fullName evidence="3">STAS/SEC14 domain-containing protein</fullName>
    </recommendedName>
</protein>
<evidence type="ECO:0008006" key="3">
    <source>
        <dbReference type="Google" id="ProtNLM"/>
    </source>
</evidence>
<sequence length="136" mass="15823">MPEYLRRPDGHVYLMVERDPINNWVYARWTGIQTLATIQEGGLFYVDMLRQHPCARLLNDHRELIGRFTAANEWIATVWTPLILQAGLRYFAQVVSPGIFGQLSIQDLHQRIGDQFQMQLFPDVEAARTWLHSCPD</sequence>
<proteinExistence type="predicted"/>
<evidence type="ECO:0000313" key="2">
    <source>
        <dbReference type="Proteomes" id="UP001500567"/>
    </source>
</evidence>
<organism evidence="1 2">
    <name type="scientific">Hymenobacter fastidiosus</name>
    <dbReference type="NCBI Taxonomy" id="486264"/>
    <lineage>
        <taxon>Bacteria</taxon>
        <taxon>Pseudomonadati</taxon>
        <taxon>Bacteroidota</taxon>
        <taxon>Cytophagia</taxon>
        <taxon>Cytophagales</taxon>
        <taxon>Hymenobacteraceae</taxon>
        <taxon>Hymenobacter</taxon>
    </lineage>
</organism>
<name>A0ABP7SM81_9BACT</name>
<evidence type="ECO:0000313" key="1">
    <source>
        <dbReference type="EMBL" id="GAA4013611.1"/>
    </source>
</evidence>